<protein>
    <submittedName>
        <fullName evidence="1">Uncharacterized protein</fullName>
    </submittedName>
</protein>
<accession>A0ACC2C413</accession>
<evidence type="ECO:0000313" key="1">
    <source>
        <dbReference type="EMBL" id="KAJ7536730.1"/>
    </source>
</evidence>
<gene>
    <name evidence="1" type="ORF">O6H91_12G080100</name>
</gene>
<reference evidence="2" key="1">
    <citation type="journal article" date="2024" name="Proc. Natl. Acad. Sci. U.S.A.">
        <title>Extraordinary preservation of gene collinearity over three hundred million years revealed in homosporous lycophytes.</title>
        <authorList>
            <person name="Li C."/>
            <person name="Wickell D."/>
            <person name="Kuo L.Y."/>
            <person name="Chen X."/>
            <person name="Nie B."/>
            <person name="Liao X."/>
            <person name="Peng D."/>
            <person name="Ji J."/>
            <person name="Jenkins J."/>
            <person name="Williams M."/>
            <person name="Shu S."/>
            <person name="Plott C."/>
            <person name="Barry K."/>
            <person name="Rajasekar S."/>
            <person name="Grimwood J."/>
            <person name="Han X."/>
            <person name="Sun S."/>
            <person name="Hou Z."/>
            <person name="He W."/>
            <person name="Dai G."/>
            <person name="Sun C."/>
            <person name="Schmutz J."/>
            <person name="Leebens-Mack J.H."/>
            <person name="Li F.W."/>
            <person name="Wang L."/>
        </authorList>
    </citation>
    <scope>NUCLEOTIDE SEQUENCE [LARGE SCALE GENOMIC DNA]</scope>
    <source>
        <strain evidence="2">cv. PW_Plant_1</strain>
    </source>
</reference>
<organism evidence="1 2">
    <name type="scientific">Diphasiastrum complanatum</name>
    <name type="common">Issler's clubmoss</name>
    <name type="synonym">Lycopodium complanatum</name>
    <dbReference type="NCBI Taxonomy" id="34168"/>
    <lineage>
        <taxon>Eukaryota</taxon>
        <taxon>Viridiplantae</taxon>
        <taxon>Streptophyta</taxon>
        <taxon>Embryophyta</taxon>
        <taxon>Tracheophyta</taxon>
        <taxon>Lycopodiopsida</taxon>
        <taxon>Lycopodiales</taxon>
        <taxon>Lycopodiaceae</taxon>
        <taxon>Lycopodioideae</taxon>
        <taxon>Diphasiastrum</taxon>
    </lineage>
</organism>
<dbReference type="Proteomes" id="UP001162992">
    <property type="component" value="Chromosome 12"/>
</dbReference>
<proteinExistence type="predicted"/>
<comment type="caution">
    <text evidence="1">The sequence shown here is derived from an EMBL/GenBank/DDBJ whole genome shotgun (WGS) entry which is preliminary data.</text>
</comment>
<evidence type="ECO:0000313" key="2">
    <source>
        <dbReference type="Proteomes" id="UP001162992"/>
    </source>
</evidence>
<dbReference type="EMBL" id="CM055103">
    <property type="protein sequence ID" value="KAJ7536730.1"/>
    <property type="molecule type" value="Genomic_DNA"/>
</dbReference>
<keyword evidence="2" id="KW-1185">Reference proteome</keyword>
<sequence length="256" mass="29075">MTTMRHIPASSFYAPKHTWLDSRFHFSYAEYYNPQNINFGVIRLLNDDFVKPLSGFDTHPHNDMEVYTYVVEGELTHNDSMGTAETLGPGSIQYMSAGRGISHSERNLSANKELHFLQIWIKPNEIGLDPDYGSRVFKKEDRHNKIQHVATNCDGNNKAALLNKDTGEGIIPIHQDANIYISEVDAGVEQEFVLQMKRQAYMVCIEGALSVNQHYDLQARDALEIKADIQSPQHLKLKADQQKGAHFLLIEMATEQ</sequence>
<name>A0ACC2C413_DIPCM</name>